<keyword evidence="3" id="KW-1185">Reference proteome</keyword>
<dbReference type="Proteomes" id="UP000660381">
    <property type="component" value="Unassembled WGS sequence"/>
</dbReference>
<comment type="caution">
    <text evidence="2">The sequence shown here is derived from an EMBL/GenBank/DDBJ whole genome shotgun (WGS) entry which is preliminary data.</text>
</comment>
<evidence type="ECO:0000259" key="1">
    <source>
        <dbReference type="Pfam" id="PF04542"/>
    </source>
</evidence>
<dbReference type="EMBL" id="JACJTQ010000001">
    <property type="protein sequence ID" value="MBD2690290.1"/>
    <property type="molecule type" value="Genomic_DNA"/>
</dbReference>
<feature type="domain" description="RNA polymerase sigma-70 region 2" evidence="1">
    <location>
        <begin position="21"/>
        <end position="85"/>
    </location>
</feature>
<evidence type="ECO:0000313" key="2">
    <source>
        <dbReference type="EMBL" id="MBD2690290.1"/>
    </source>
</evidence>
<dbReference type="NCBIfam" id="TIGR02937">
    <property type="entry name" value="sigma70-ECF"/>
    <property type="match status" value="1"/>
</dbReference>
<dbReference type="Pfam" id="PF04542">
    <property type="entry name" value="Sigma70_r2"/>
    <property type="match status" value="1"/>
</dbReference>
<dbReference type="SUPFAM" id="SSF88946">
    <property type="entry name" value="Sigma2 domain of RNA polymerase sigma factors"/>
    <property type="match status" value="1"/>
</dbReference>
<name>A0ABR8IYA0_9NOST</name>
<dbReference type="Gene3D" id="1.10.1740.10">
    <property type="match status" value="1"/>
</dbReference>
<evidence type="ECO:0000313" key="3">
    <source>
        <dbReference type="Proteomes" id="UP000660381"/>
    </source>
</evidence>
<dbReference type="InterPro" id="IPR014284">
    <property type="entry name" value="RNA_pol_sigma-70_dom"/>
</dbReference>
<reference evidence="2 3" key="1">
    <citation type="journal article" date="2020" name="ISME J.">
        <title>Comparative genomics reveals insights into cyanobacterial evolution and habitat adaptation.</title>
        <authorList>
            <person name="Chen M.Y."/>
            <person name="Teng W.K."/>
            <person name="Zhao L."/>
            <person name="Hu C.X."/>
            <person name="Zhou Y.K."/>
            <person name="Han B.P."/>
            <person name="Song L.R."/>
            <person name="Shu W.S."/>
        </authorList>
    </citation>
    <scope>NUCLEOTIDE SEQUENCE [LARGE SCALE GENOMIC DNA]</scope>
    <source>
        <strain evidence="2 3">FACHB-362</strain>
    </source>
</reference>
<organism evidence="2 3">
    <name type="scientific">Anabaena catenula FACHB-362</name>
    <dbReference type="NCBI Taxonomy" id="2692877"/>
    <lineage>
        <taxon>Bacteria</taxon>
        <taxon>Bacillati</taxon>
        <taxon>Cyanobacteriota</taxon>
        <taxon>Cyanophyceae</taxon>
        <taxon>Nostocales</taxon>
        <taxon>Nostocaceae</taxon>
        <taxon>Anabaena</taxon>
    </lineage>
</organism>
<gene>
    <name evidence="2" type="ORF">H6G68_00740</name>
</gene>
<protein>
    <submittedName>
        <fullName evidence="2">Sigma-70 family RNA polymerase sigma factor</fullName>
    </submittedName>
</protein>
<dbReference type="InterPro" id="IPR007627">
    <property type="entry name" value="RNA_pol_sigma70_r2"/>
</dbReference>
<proteinExistence type="predicted"/>
<sequence length="210" mass="23890">MYLNLVSGTMKHPPIDPQLEKVITKIAQKYTRGSSISWEDAAQNAIMKVYEALNAGKFQGGIEEFPCWATVVAKREIINFVKKESLRNHPSLDAPITGTDLSMGDTIADEFNLLDAVTHAELIFKVRQAIIDLDSRYSKRNYLKLWQLRVADHNQIQQASALGISQGEVSKRWKQLVELITIELGLVNVDGVKREQQNIKNNRKRSEDKW</sequence>
<accession>A0ABR8IYA0</accession>
<dbReference type="InterPro" id="IPR013325">
    <property type="entry name" value="RNA_pol_sigma_r2"/>
</dbReference>